<dbReference type="AlphaFoldDB" id="E6MFD3"/>
<protein>
    <recommendedName>
        <fullName evidence="1">DUF4422 domain-containing protein</fullName>
    </recommendedName>
</protein>
<dbReference type="InterPro" id="IPR025536">
    <property type="entry name" value="DUF4422"/>
</dbReference>
<keyword evidence="3" id="KW-1185">Reference proteome</keyword>
<gene>
    <name evidence="2" type="ORF">HMP0721_0716</name>
</gene>
<name>E6MFD3_9FIRM</name>
<evidence type="ECO:0000313" key="3">
    <source>
        <dbReference type="Proteomes" id="UP000004754"/>
    </source>
</evidence>
<dbReference type="STRING" id="887929.HMP0721_0716"/>
<dbReference type="RefSeq" id="WP_006598140.1">
    <property type="nucleotide sequence ID" value="NZ_GL622359.1"/>
</dbReference>
<dbReference type="Proteomes" id="UP000004754">
    <property type="component" value="Unassembled WGS sequence"/>
</dbReference>
<proteinExistence type="predicted"/>
<accession>E6MFD3</accession>
<dbReference type="Pfam" id="PF14393">
    <property type="entry name" value="DUF4422"/>
    <property type="match status" value="1"/>
</dbReference>
<feature type="domain" description="DUF4422" evidence="1">
    <location>
        <begin position="12"/>
        <end position="232"/>
    </location>
</feature>
<evidence type="ECO:0000313" key="2">
    <source>
        <dbReference type="EMBL" id="EFV02293.1"/>
    </source>
</evidence>
<dbReference type="HOGENOM" id="CLU_065769_1_0_9"/>
<organism evidence="2 3">
    <name type="scientific">Pseudoramibacter alactolyticus ATCC 23263</name>
    <dbReference type="NCBI Taxonomy" id="887929"/>
    <lineage>
        <taxon>Bacteria</taxon>
        <taxon>Bacillati</taxon>
        <taxon>Bacillota</taxon>
        <taxon>Clostridia</taxon>
        <taxon>Eubacteriales</taxon>
        <taxon>Eubacteriaceae</taxon>
        <taxon>Pseudoramibacter</taxon>
    </lineage>
</organism>
<comment type="caution">
    <text evidence="2">The sequence shown here is derived from an EMBL/GenBank/DDBJ whole genome shotgun (WGS) entry which is preliminary data.</text>
</comment>
<sequence length="279" mass="32872">MTEDKTIARRIQIIVAAHKAYPMPEDPMYLPVHVGAEGKTDAGGNPLDLGYTKDNFGDNISEKNSAYCELTGLYWAWKHLDCDFIGLVHYRRHFTDGSKKKNPFESVLTYEKLAPMLDRYPVFVPKKRHYYIETLYSHYAHTHYAEQLDVTREIIAEHYRDYLAAYDRVAAQRYGYMFNMMIMRRDLTDAYCTWLFAILEELENRIDDSKLDAFQGRFYGRVSEILLNVWLDGQLEIGVLQSSDVKELPYANMEKTNWWKKGTSFLRAKFFHRRYEGSF</sequence>
<evidence type="ECO:0000259" key="1">
    <source>
        <dbReference type="Pfam" id="PF14393"/>
    </source>
</evidence>
<dbReference type="EMBL" id="AEQN01000011">
    <property type="protein sequence ID" value="EFV02293.1"/>
    <property type="molecule type" value="Genomic_DNA"/>
</dbReference>
<dbReference type="eggNOG" id="COG1442">
    <property type="taxonomic scope" value="Bacteria"/>
</dbReference>
<reference evidence="2 3" key="1">
    <citation type="submission" date="2010-12" db="EMBL/GenBank/DDBJ databases">
        <authorList>
            <person name="Muzny D."/>
            <person name="Qin X."/>
            <person name="Deng J."/>
            <person name="Jiang H."/>
            <person name="Liu Y."/>
            <person name="Qu J."/>
            <person name="Song X.-Z."/>
            <person name="Zhang L."/>
            <person name="Thornton R."/>
            <person name="Coyle M."/>
            <person name="Francisco L."/>
            <person name="Jackson L."/>
            <person name="Javaid M."/>
            <person name="Korchina V."/>
            <person name="Kovar C."/>
            <person name="Mata R."/>
            <person name="Mathew T."/>
            <person name="Ngo R."/>
            <person name="Nguyen L."/>
            <person name="Nguyen N."/>
            <person name="Okwuonu G."/>
            <person name="Ongeri F."/>
            <person name="Pham C."/>
            <person name="Simmons D."/>
            <person name="Wilczek-Boney K."/>
            <person name="Hale W."/>
            <person name="Jakkamsetti A."/>
            <person name="Pham P."/>
            <person name="Ruth R."/>
            <person name="San Lucas F."/>
            <person name="Warren J."/>
            <person name="Zhang J."/>
            <person name="Zhao Z."/>
            <person name="Zhou C."/>
            <person name="Zhu D."/>
            <person name="Lee S."/>
            <person name="Bess C."/>
            <person name="Blankenburg K."/>
            <person name="Forbes L."/>
            <person name="Fu Q."/>
            <person name="Gubbala S."/>
            <person name="Hirani K."/>
            <person name="Jayaseelan J.C."/>
            <person name="Lara F."/>
            <person name="Munidasa M."/>
            <person name="Palculict T."/>
            <person name="Patil S."/>
            <person name="Pu L.-L."/>
            <person name="Saada N."/>
            <person name="Tang L."/>
            <person name="Weissenberger G."/>
            <person name="Zhu Y."/>
            <person name="Hemphill L."/>
            <person name="Shang Y."/>
            <person name="Youmans B."/>
            <person name="Ayvaz T."/>
            <person name="Ross M."/>
            <person name="Santibanez J."/>
            <person name="Aqrawi P."/>
            <person name="Gross S."/>
            <person name="Joshi V."/>
            <person name="Fowler G."/>
            <person name="Nazareth L."/>
            <person name="Reid J."/>
            <person name="Worley K."/>
            <person name="Petrosino J."/>
            <person name="Highlander S."/>
            <person name="Gibbs R."/>
        </authorList>
    </citation>
    <scope>NUCLEOTIDE SEQUENCE [LARGE SCALE GENOMIC DNA]</scope>
    <source>
        <strain evidence="2 3">ATCC 23263</strain>
    </source>
</reference>